<name>A0ACB7X7Z5_9ERIC</name>
<evidence type="ECO:0000313" key="1">
    <source>
        <dbReference type="EMBL" id="KAH7836882.1"/>
    </source>
</evidence>
<keyword evidence="2" id="KW-1185">Reference proteome</keyword>
<comment type="caution">
    <text evidence="1">The sequence shown here is derived from an EMBL/GenBank/DDBJ whole genome shotgun (WGS) entry which is preliminary data.</text>
</comment>
<protein>
    <submittedName>
        <fullName evidence="1">Uncharacterized protein</fullName>
    </submittedName>
</protein>
<accession>A0ACB7X7Z5</accession>
<dbReference type="Proteomes" id="UP000828048">
    <property type="component" value="Chromosome 6"/>
</dbReference>
<gene>
    <name evidence="1" type="ORF">Vadar_006885</name>
</gene>
<proteinExistence type="predicted"/>
<organism evidence="1 2">
    <name type="scientific">Vaccinium darrowii</name>
    <dbReference type="NCBI Taxonomy" id="229202"/>
    <lineage>
        <taxon>Eukaryota</taxon>
        <taxon>Viridiplantae</taxon>
        <taxon>Streptophyta</taxon>
        <taxon>Embryophyta</taxon>
        <taxon>Tracheophyta</taxon>
        <taxon>Spermatophyta</taxon>
        <taxon>Magnoliopsida</taxon>
        <taxon>eudicotyledons</taxon>
        <taxon>Gunneridae</taxon>
        <taxon>Pentapetalae</taxon>
        <taxon>asterids</taxon>
        <taxon>Ericales</taxon>
        <taxon>Ericaceae</taxon>
        <taxon>Vaccinioideae</taxon>
        <taxon>Vaccinieae</taxon>
        <taxon>Vaccinium</taxon>
    </lineage>
</organism>
<evidence type="ECO:0000313" key="2">
    <source>
        <dbReference type="Proteomes" id="UP000828048"/>
    </source>
</evidence>
<sequence length="132" mass="15989">MFLKEYHPKHGCDYKYIKNESRRVTVKCKESGGENEEGCKWRLHASRVGDTATYQIKTIKGEHICGRTYENRWASTKWLAKKYVEKIIDDYWEVKAMQNVVRRHLMLFHRCRYIGLRERLGRWLKENMEMNT</sequence>
<dbReference type="EMBL" id="CM037156">
    <property type="protein sequence ID" value="KAH7836882.1"/>
    <property type="molecule type" value="Genomic_DNA"/>
</dbReference>
<reference evidence="1 2" key="1">
    <citation type="journal article" date="2021" name="Hortic Res">
        <title>High-quality reference genome and annotation aids understanding of berry development for evergreen blueberry (Vaccinium darrowii).</title>
        <authorList>
            <person name="Yu J."/>
            <person name="Hulse-Kemp A.M."/>
            <person name="Babiker E."/>
            <person name="Staton M."/>
        </authorList>
    </citation>
    <scope>NUCLEOTIDE SEQUENCE [LARGE SCALE GENOMIC DNA]</scope>
    <source>
        <strain evidence="2">cv. NJ 8807/NJ 8810</strain>
        <tissue evidence="1">Young leaf</tissue>
    </source>
</reference>